<evidence type="ECO:0000313" key="2">
    <source>
        <dbReference type="Proteomes" id="UP000531561"/>
    </source>
</evidence>
<protein>
    <submittedName>
        <fullName evidence="1">Putative retrotransposon nucleocapsid protein</fullName>
    </submittedName>
</protein>
<proteinExistence type="predicted"/>
<dbReference type="Proteomes" id="UP000531561">
    <property type="component" value="Unassembled WGS sequence"/>
</dbReference>
<evidence type="ECO:0000313" key="1">
    <source>
        <dbReference type="EMBL" id="KAF5870693.1"/>
    </source>
</evidence>
<dbReference type="CDD" id="cd00303">
    <property type="entry name" value="retropepsin_like"/>
    <property type="match status" value="1"/>
</dbReference>
<reference evidence="1 2" key="1">
    <citation type="journal article" date="2020" name="Phytopathology">
        <title>A high-quality genome resource of Botrytis fragariae, a new and rapidly spreading fungal pathogen causing strawberry gray mold in the U.S.A.</title>
        <authorList>
            <person name="Wu Y."/>
            <person name="Saski C.A."/>
            <person name="Schnabel G."/>
            <person name="Xiao S."/>
            <person name="Hu M."/>
        </authorList>
    </citation>
    <scope>NUCLEOTIDE SEQUENCE [LARGE SCALE GENOMIC DNA]</scope>
    <source>
        <strain evidence="1 2">BVB16</strain>
    </source>
</reference>
<dbReference type="GeneID" id="59263282"/>
<dbReference type="OrthoDB" id="5428705at2759"/>
<sequence>MNSKSLKISMEISLTPNMIIPLISLIDSRATGYNFIDRKVVSRLHIPTHSLPYTHYLLLANRKPSNILFQYALLDIQINNHKKINNFAAVPVDPKPPLRKLIPKPASIEEITNESFENTLLPPQNQSTILESIKTSNTQRNLNITNFKALLKSNLYYTHYISNKSNTQAKIIPNQSTLKAVLARIITSSRIHRRSPQNQNVLPPLHTLMSPDPPNELFNIL</sequence>
<organism evidence="1 2">
    <name type="scientific">Botrytis fragariae</name>
    <dbReference type="NCBI Taxonomy" id="1964551"/>
    <lineage>
        <taxon>Eukaryota</taxon>
        <taxon>Fungi</taxon>
        <taxon>Dikarya</taxon>
        <taxon>Ascomycota</taxon>
        <taxon>Pezizomycotina</taxon>
        <taxon>Leotiomycetes</taxon>
        <taxon>Helotiales</taxon>
        <taxon>Sclerotiniaceae</taxon>
        <taxon>Botrytis</taxon>
    </lineage>
</organism>
<gene>
    <name evidence="1" type="ORF">Bfra_009241</name>
</gene>
<keyword evidence="2" id="KW-1185">Reference proteome</keyword>
<dbReference type="EMBL" id="JABFCT010000013">
    <property type="protein sequence ID" value="KAF5870693.1"/>
    <property type="molecule type" value="Genomic_DNA"/>
</dbReference>
<comment type="caution">
    <text evidence="1">The sequence shown here is derived from an EMBL/GenBank/DDBJ whole genome shotgun (WGS) entry which is preliminary data.</text>
</comment>
<dbReference type="RefSeq" id="XP_037189640.1">
    <property type="nucleotide sequence ID" value="XM_037339590.1"/>
</dbReference>
<accession>A0A8H6EFX5</accession>
<name>A0A8H6EFX5_9HELO</name>
<dbReference type="AlphaFoldDB" id="A0A8H6EFX5"/>